<name>A0A0F9B4L2_9ZZZZ</name>
<protein>
    <submittedName>
        <fullName evidence="1">Uncharacterized protein</fullName>
    </submittedName>
</protein>
<dbReference type="EMBL" id="LAZR01039514">
    <property type="protein sequence ID" value="KKL16824.1"/>
    <property type="molecule type" value="Genomic_DNA"/>
</dbReference>
<evidence type="ECO:0000313" key="1">
    <source>
        <dbReference type="EMBL" id="KKL16824.1"/>
    </source>
</evidence>
<gene>
    <name evidence="1" type="ORF">LCGC14_2491730</name>
</gene>
<comment type="caution">
    <text evidence="1">The sequence shown here is derived from an EMBL/GenBank/DDBJ whole genome shotgun (WGS) entry which is preliminary data.</text>
</comment>
<accession>A0A0F9B4L2</accession>
<feature type="non-terminal residue" evidence="1">
    <location>
        <position position="1"/>
    </location>
</feature>
<dbReference type="AlphaFoldDB" id="A0A0F9B4L2"/>
<proteinExistence type="predicted"/>
<sequence length="41" mass="5140">LRINLLRIEGKPERWEGLYWPAIPHKETYLDAWYDWIRQNV</sequence>
<reference evidence="1" key="1">
    <citation type="journal article" date="2015" name="Nature">
        <title>Complex archaea that bridge the gap between prokaryotes and eukaryotes.</title>
        <authorList>
            <person name="Spang A."/>
            <person name="Saw J.H."/>
            <person name="Jorgensen S.L."/>
            <person name="Zaremba-Niedzwiedzka K."/>
            <person name="Martijn J."/>
            <person name="Lind A.E."/>
            <person name="van Eijk R."/>
            <person name="Schleper C."/>
            <person name="Guy L."/>
            <person name="Ettema T.J."/>
        </authorList>
    </citation>
    <scope>NUCLEOTIDE SEQUENCE</scope>
</reference>
<organism evidence="1">
    <name type="scientific">marine sediment metagenome</name>
    <dbReference type="NCBI Taxonomy" id="412755"/>
    <lineage>
        <taxon>unclassified sequences</taxon>
        <taxon>metagenomes</taxon>
        <taxon>ecological metagenomes</taxon>
    </lineage>
</organism>